<dbReference type="FunFam" id="1.10.472.80:FF:000006">
    <property type="entry name" value="TBC1 domain family member 14"/>
    <property type="match status" value="1"/>
</dbReference>
<dbReference type="GO" id="GO:0005096">
    <property type="term" value="F:GTPase activator activity"/>
    <property type="evidence" value="ECO:0007669"/>
    <property type="project" value="TreeGrafter"/>
</dbReference>
<accession>A0A7R9EAA4</accession>
<organism evidence="4">
    <name type="scientific">Timema monikensis</name>
    <dbReference type="NCBI Taxonomy" id="170555"/>
    <lineage>
        <taxon>Eukaryota</taxon>
        <taxon>Metazoa</taxon>
        <taxon>Ecdysozoa</taxon>
        <taxon>Arthropoda</taxon>
        <taxon>Hexapoda</taxon>
        <taxon>Insecta</taxon>
        <taxon>Pterygota</taxon>
        <taxon>Neoptera</taxon>
        <taxon>Polyneoptera</taxon>
        <taxon>Phasmatodea</taxon>
        <taxon>Timematodea</taxon>
        <taxon>Timematoidea</taxon>
        <taxon>Timematidae</taxon>
        <taxon>Timema</taxon>
    </lineage>
</organism>
<sequence length="490" mass="55167">MPDQDSNLELSVIGILVYRESFDLDHAATEAGIGASCMRKINVFTWKSRDAQNGGASSTGTSALTPGWKLFGKTASKPADLEPEVGLGIPDSPASIRSSGSGSKKYEDVVASSSALILHNRPSNLPAKSQDEELKHRLEYQGMVEAARKKEMKEVKIRKKQLQQQLKLEEQLANAARVWNNEILPKWDLMRNSRKARDLWWSGIPPSVRGKVWKLAIGNDLNITHQLYDICVARAQERLRAAENSSCVDTPDCMFPESGDNPDKEASVELIQLDISRTFPHLCIFQKGGPYYDILHCLLGAYVCYRPDVGYVQGMSFIAAVLILNMEAADAFVCFANLLNRPCHMAFFHLNQPMMEAYYSVYNEFFRENMPRLFAHFSESCLSADLYLLDWMYTVFAKAMPLDLACRVWDIFLRDGEEFLFKTALGVLHLNQDALLKLDFIHGAQFLTKLPDDLAGDQLFKSIEAIKMNVGKQKFSEVLAHFVEHCEDSS</sequence>
<feature type="coiled-coil region" evidence="1">
    <location>
        <begin position="145"/>
        <end position="172"/>
    </location>
</feature>
<evidence type="ECO:0000256" key="1">
    <source>
        <dbReference type="SAM" id="Coils"/>
    </source>
</evidence>
<dbReference type="GO" id="GO:0005773">
    <property type="term" value="C:vacuole"/>
    <property type="evidence" value="ECO:0007669"/>
    <property type="project" value="UniProtKB-ARBA"/>
</dbReference>
<dbReference type="GO" id="GO:0016192">
    <property type="term" value="P:vesicle-mediated transport"/>
    <property type="evidence" value="ECO:0007669"/>
    <property type="project" value="UniProtKB-ARBA"/>
</dbReference>
<dbReference type="AlphaFoldDB" id="A0A7R9EAA4"/>
<reference evidence="4" key="1">
    <citation type="submission" date="2020-11" db="EMBL/GenBank/DDBJ databases">
        <authorList>
            <person name="Tran Van P."/>
        </authorList>
    </citation>
    <scope>NUCLEOTIDE SEQUENCE</scope>
</reference>
<dbReference type="Gene3D" id="1.10.10.750">
    <property type="entry name" value="Ypt/Rab-GAP domain of gyp1p, domain 1"/>
    <property type="match status" value="1"/>
</dbReference>
<dbReference type="EMBL" id="OB794059">
    <property type="protein sequence ID" value="CAD7429392.1"/>
    <property type="molecule type" value="Genomic_DNA"/>
</dbReference>
<evidence type="ECO:0000259" key="3">
    <source>
        <dbReference type="PROSITE" id="PS50086"/>
    </source>
</evidence>
<keyword evidence="1" id="KW-0175">Coiled coil</keyword>
<gene>
    <name evidence="4" type="ORF">TMSB3V08_LOCUS6170</name>
</gene>
<dbReference type="InterPro" id="IPR050302">
    <property type="entry name" value="Rab_GAP_TBC_domain"/>
</dbReference>
<dbReference type="Gene3D" id="1.10.8.270">
    <property type="entry name" value="putative rabgap domain of human tbc1 domain family member 14 like domains"/>
    <property type="match status" value="1"/>
</dbReference>
<dbReference type="GO" id="GO:0031267">
    <property type="term" value="F:small GTPase binding"/>
    <property type="evidence" value="ECO:0007669"/>
    <property type="project" value="TreeGrafter"/>
</dbReference>
<evidence type="ECO:0000313" key="4">
    <source>
        <dbReference type="EMBL" id="CAD7429392.1"/>
    </source>
</evidence>
<dbReference type="InterPro" id="IPR000195">
    <property type="entry name" value="Rab-GAP-TBC_dom"/>
</dbReference>
<dbReference type="Pfam" id="PF00566">
    <property type="entry name" value="RabGAP-TBC"/>
    <property type="match status" value="1"/>
</dbReference>
<dbReference type="Gene3D" id="1.10.472.80">
    <property type="entry name" value="Ypt/Rab-GAP domain of gyp1p, domain 3"/>
    <property type="match status" value="1"/>
</dbReference>
<feature type="domain" description="Rab-GAP TBC" evidence="3">
    <location>
        <begin position="203"/>
        <end position="416"/>
    </location>
</feature>
<dbReference type="FunFam" id="1.10.8.270:FF:000008">
    <property type="entry name" value="Putative TBC1 domain family member 14"/>
    <property type="match status" value="1"/>
</dbReference>
<dbReference type="SMART" id="SM00164">
    <property type="entry name" value="TBC"/>
    <property type="match status" value="1"/>
</dbReference>
<evidence type="ECO:0000256" key="2">
    <source>
        <dbReference type="SAM" id="MobiDB-lite"/>
    </source>
</evidence>
<name>A0A7R9EAA4_9NEOP</name>
<dbReference type="FunFam" id="1.10.10.750:FF:000005">
    <property type="entry name" value="TBC1 domain family member 14"/>
    <property type="match status" value="1"/>
</dbReference>
<dbReference type="InterPro" id="IPR035969">
    <property type="entry name" value="Rab-GAP_TBC_sf"/>
</dbReference>
<dbReference type="GO" id="GO:0031410">
    <property type="term" value="C:cytoplasmic vesicle"/>
    <property type="evidence" value="ECO:0007669"/>
    <property type="project" value="UniProtKB-ARBA"/>
</dbReference>
<feature type="region of interest" description="Disordered" evidence="2">
    <location>
        <begin position="83"/>
        <end position="103"/>
    </location>
</feature>
<proteinExistence type="predicted"/>
<protein>
    <recommendedName>
        <fullName evidence="3">Rab-GAP TBC domain-containing protein</fullName>
    </recommendedName>
</protein>
<dbReference type="PANTHER" id="PTHR47219">
    <property type="entry name" value="RAB GTPASE-ACTIVATING PROTEIN 1-LIKE"/>
    <property type="match status" value="1"/>
</dbReference>
<dbReference type="PANTHER" id="PTHR47219:SF15">
    <property type="entry name" value="TBC1 DOMAIN FAMILY MEMBER 12 ISOFORM X1"/>
    <property type="match status" value="1"/>
</dbReference>
<dbReference type="PROSITE" id="PS50086">
    <property type="entry name" value="TBC_RABGAP"/>
    <property type="match status" value="1"/>
</dbReference>
<dbReference type="SUPFAM" id="SSF47923">
    <property type="entry name" value="Ypt/Rab-GAP domain of gyp1p"/>
    <property type="match status" value="2"/>
</dbReference>